<sequence length="80" mass="9123">MTCNVVDEQTIDDHLSQALSHIETAINSSIIAGIKNPSGQKLIGQKWELFLGQFFEYARVKGKEQRVNLLGWISFPRIRH</sequence>
<proteinExistence type="predicted"/>
<name>A0A2U3LC79_9FIRM</name>
<protein>
    <submittedName>
        <fullName evidence="1">Uncharacterized protein</fullName>
    </submittedName>
</protein>
<dbReference type="Proteomes" id="UP000238916">
    <property type="component" value="Unassembled WGS sequence"/>
</dbReference>
<gene>
    <name evidence="1" type="ORF">SBF1_4540002</name>
</gene>
<evidence type="ECO:0000313" key="1">
    <source>
        <dbReference type="EMBL" id="SPF49535.1"/>
    </source>
</evidence>
<dbReference type="AlphaFoldDB" id="A0A2U3LC79"/>
<accession>A0A2U3LC79</accession>
<dbReference type="EMBL" id="OMOF01000395">
    <property type="protein sequence ID" value="SPF49535.1"/>
    <property type="molecule type" value="Genomic_DNA"/>
</dbReference>
<evidence type="ECO:0000313" key="2">
    <source>
        <dbReference type="Proteomes" id="UP000238916"/>
    </source>
</evidence>
<reference evidence="2" key="1">
    <citation type="submission" date="2018-02" db="EMBL/GenBank/DDBJ databases">
        <authorList>
            <person name="Hausmann B."/>
        </authorList>
    </citation>
    <scope>NUCLEOTIDE SEQUENCE [LARGE SCALE GENOMIC DNA]</scope>
    <source>
        <strain evidence="2">Peat soil MAG SbF1</strain>
    </source>
</reference>
<organism evidence="1 2">
    <name type="scientific">Candidatus Desulfosporosinus infrequens</name>
    <dbReference type="NCBI Taxonomy" id="2043169"/>
    <lineage>
        <taxon>Bacteria</taxon>
        <taxon>Bacillati</taxon>
        <taxon>Bacillota</taxon>
        <taxon>Clostridia</taxon>
        <taxon>Eubacteriales</taxon>
        <taxon>Desulfitobacteriaceae</taxon>
        <taxon>Desulfosporosinus</taxon>
    </lineage>
</organism>